<reference evidence="3 4" key="1">
    <citation type="journal article" date="2017" name="ISME J.">
        <title>Potential for microbial H2 and metal transformations associated with novel bacteria and archaea in deep terrestrial subsurface sediments.</title>
        <authorList>
            <person name="Hernsdorf A.W."/>
            <person name="Amano Y."/>
            <person name="Miyakawa K."/>
            <person name="Ise K."/>
            <person name="Suzuki Y."/>
            <person name="Anantharaman K."/>
            <person name="Probst A."/>
            <person name="Burstein D."/>
            <person name="Thomas B.C."/>
            <person name="Banfield J.F."/>
        </authorList>
    </citation>
    <scope>NUCLEOTIDE SEQUENCE [LARGE SCALE GENOMIC DNA]</scope>
    <source>
        <strain evidence="3">HGW-Wallbacteria-1</strain>
    </source>
</reference>
<name>A0A2N1PM30_9BACT</name>
<feature type="coiled-coil region" evidence="1">
    <location>
        <begin position="23"/>
        <end position="57"/>
    </location>
</feature>
<feature type="compositionally biased region" description="Basic and acidic residues" evidence="2">
    <location>
        <begin position="3123"/>
        <end position="3143"/>
    </location>
</feature>
<protein>
    <submittedName>
        <fullName evidence="3">Uncharacterized protein</fullName>
    </submittedName>
</protein>
<feature type="compositionally biased region" description="Low complexity" evidence="2">
    <location>
        <begin position="3039"/>
        <end position="3061"/>
    </location>
</feature>
<accession>A0A2N1PM30</accession>
<comment type="caution">
    <text evidence="3">The sequence shown here is derived from an EMBL/GenBank/DDBJ whole genome shotgun (WGS) entry which is preliminary data.</text>
</comment>
<feature type="coiled-coil region" evidence="1">
    <location>
        <begin position="2286"/>
        <end position="2313"/>
    </location>
</feature>
<evidence type="ECO:0000313" key="4">
    <source>
        <dbReference type="Proteomes" id="UP000233256"/>
    </source>
</evidence>
<feature type="coiled-coil region" evidence="1">
    <location>
        <begin position="896"/>
        <end position="965"/>
    </location>
</feature>
<keyword evidence="1" id="KW-0175">Coiled coil</keyword>
<feature type="compositionally biased region" description="Polar residues" evidence="2">
    <location>
        <begin position="3073"/>
        <end position="3085"/>
    </location>
</feature>
<evidence type="ECO:0000313" key="3">
    <source>
        <dbReference type="EMBL" id="PKK89407.1"/>
    </source>
</evidence>
<feature type="coiled-coil region" evidence="1">
    <location>
        <begin position="2960"/>
        <end position="3037"/>
    </location>
</feature>
<feature type="compositionally biased region" description="Low complexity" evidence="2">
    <location>
        <begin position="3086"/>
        <end position="3096"/>
    </location>
</feature>
<sequence length="3143" mass="359267">MDKRRIAEFNKSIMELKKQGFEIREIEIALDNEQDNVAELLDDAREKATELLRLKDRLYHLKTPSNEFMVSAIDAKTNSLEEFDHVIESVSRLEESMDADSPENIRSRYMQDAVKWGTQGYDISQIQDLKDGDVPELVDAVRKAGAGIRKLSVLRERLDKLTFKSLRDDVLEILKDFRNPLKANEVEQKIITLESFVELGAKAFEAELPAYAEKGYEIAELEGIGELDFDTAYGKFSKFRNRVEAFEEMKGSLEHLKAEPFGDLIAEFTGQLQSYANFDKATELHHKLRQEIITHRIEMAERVEEWKEEGWNVSVFSQIHSLDLDGFIETYEKYAQNLASAKELRKELEAMQTPGFQELWQETSQTLNNPWKIDDARTQIEVLKENMEQKLHQFLGEMIKWKTEGFDVSILESADKSDVPGTLKLFEDTVKNIALVDEVRARLDTLDRSTHADKIAMIESKLSDPSFVHEAFKLIESLQTSAADRRKSIVEGITQYAEQGFEVDDIKSLSDSRLEILEERFSQLSTNIETLKAIESRLNEMDFTPEMDSSIQEIRSAIRIPSRAQETAAKFAALQNLSREICERINSRIRDLTRLGYITDSLRGQDMEKGPGTLTLELKKFESLIPGIQDARDKLEVLDTSLFPEKKGQITELLRNPLLLNTALQELGELEAQITENGVALHERVKKHSRNGLNVDPLLRLTGAPQSELSELLDEFDRCLEKIDSLRGHLEELDCDHFTSQRVEVEAALLRPLQYEKAADLISSLEQKVKNKRISIESKIRELKARGFDTTPIDPYLSSRLSVLIVQWETYFDKISILMDVEKELDSLDLSLFSVEAQRIRNILRRTGGEVEGRHALSRLKRRIEQTSRSIVSQIENYRELGYDTQCIAQLPELNLSEAMAGLEKFEKAIERLEEMRSRYLLLDRRNFIQNCEAIDSLLERPEAIDELEMAIMALESKIAAEESIFMEFLESSRRDGWNVQSLENGREGDLSTRIRAREIFIEKTKILVALRDRIFEMDSSTCYDQICTLMEQTWDPRLTDTIQKDVDELEASLEREKDAVKNRIMSLWDEGFDVTSLTALYDNSLGELQKAVDSFESGLEPARNLIRQIHRTDTSLHRREAEQIQSLLRDPANIADAAGQFENLKRLISDEWSRLELRISEFESIGLDTSMLSGIKTLPLEHATNLIHKFESLLLRGAEMEKELNDRDLSPFSDEVRRMSLLLKAPHLYYEAGELLRKVTAEARQIEENINSTVAQAGQEGWNIEPLRALIGTRPLAEIQKAVHRFRTGCQALIELRIKAANLKCTTFAKDFSKIEHFFSNPWDYEEAHKLMETLEGKIEKAHSRWKQEVETISANGWNTSRLVSLEKCGIDQKVEALKFFTATLPSCIEAIKKLNAMDISLFPEAGAEIRDLLRDPWELKNGIALLEKTACEILKRKEILNSRVAALAERGFQIALLNDRIHGLSLEKAISEVNVFEMNASRILELKRQVMAADYGVFEDDLTQFIQLSEDPSYLSELEEIAAKLKKAAQDKAQAFEKFTETMQDQGYDTSDLELSRSAGLKGMAESMFQFELLLPRVRVNSDRLEHLDTSAFMEEAENIREMLKNPFKLDQALLRVDAMESIVSALENDISKKVTEFDKNGFTTITLRKELKKLNQAESIQYLNRFSDEILLTRKLISNLTELDTSEFHDEAEEIRIMLTDPGKNTEAGRLIENLAEKIESLWVEWENNIDAISASGLDNKSIKALIRKIPQTMFRAAQATYDKRVILLEELKEELSSIDCTLFADELQRVAASLKNPENHEEVRREILKLRELSESMSLELEIAIDDLEADGFIVGSLREAQKSLNHRELKELIIEFTSQCEGAIALREQIRALSCRALSAEVGPLLRLAMDPTAKEKVDRGIVRLQNLRDEHILSFEAKAAELSRRKFDTEPLMKLIQDAHQGNADPDDVDDYFNDFELKVQKCSVLSQRLSEGQSLIFSSEVMEIKVLLTKPWLIDEAERRVEELEKKSEEKRCELVSELKGLADGNLFLTAIQEISDVDLDTLVRRRDDAIAARGEYEKIVNGYEVVATYLENWIREPFETLLRSRATIEEVTAEFDKLKAKADARKREILADLRVMREKGYTFPQPEDTHFADAKKLQEFCRQKMAEIESLITLGMAAKNLDLSLFPTERKELDDLLFDTENLPAAEAQLAVLKRLQEQAGAELDNRVRIYESHGYNVKSLIPQSGMKLEERKTLIDSFAQLVEYMESLSGRFDDPDLSFYEKDVRELRRLTCDVDLVFEAEEGLERLQNKARQKRESILEMVESWSQLGYTVSSVLKNREKSLPVLWQCYETFLQNLNSLEILREKLRSLDEGLFPEMVRSIASKLQDVEAISEIENELTALEQANQKSREMAIEKTRVFEKDNFDTSGLLRIIHERIGKFEEAFEDFSARAEGVRNLRSKLDSLDHEIFPELRDRCLNLSRDVNSLDSARKALSDLEMVINSRRESILKSISEYRETGYELPETMDIIYDQTASLKSVVEEFSRTEEIISSLKNIDSKLSKTDTSLWPGEHDKIKSMLLDYRNLAKATKLLEETGKKAELTREKFYVVINRYIEEGFIFSEFTNSDSKNLASINLDIRNFEEALQEIQHLRERLNPYLDYPDERDEAQSLINAIADVDRLQEIKDRILDFETRAKGLYFRRIENYSTQGLSVGRLEAAMELDPPRIREIFKTFESDLSTIESAIEYLNSLPGNLYTEERLLVKGLANNPSAASRIKKVVEKVRKAEHERVETVARPILEWREMGIDVRSFENYADRKPEELEIDIQKFSKKVEKLLNLKSEYLAMKASEISIEFEDLGDTLNSVANMDYLEPAILAMKSDMSRVLAEKVSDLRNQGYDTRLFDAFSGDGIGSLLEAYDDFMTRVATLESLEKELNLFVHDLSEEGDYLMAKAELKNPMALEFIKESIVSLSSLRDERARAMAKAAAERAELIAEQNKAERLAREAAEKEELAALEQEKAEREKEEELKRAAEEKVALEMKIQEKSAEISAGQGTASATGASATATGASATAKADSVSEAGSIASDSVSAGTVSTDSPSVTAASSAESADDTGKSSEVTEPAPPPKPKIPTMSEEMRKKFEEWKRQEEERRKNE</sequence>
<feature type="coiled-coil region" evidence="1">
    <location>
        <begin position="331"/>
        <end position="393"/>
    </location>
</feature>
<gene>
    <name evidence="3" type="ORF">CVV64_14470</name>
</gene>
<evidence type="ECO:0000256" key="2">
    <source>
        <dbReference type="SAM" id="MobiDB-lite"/>
    </source>
</evidence>
<evidence type="ECO:0000256" key="1">
    <source>
        <dbReference type="SAM" id="Coils"/>
    </source>
</evidence>
<dbReference type="EMBL" id="PGXC01000018">
    <property type="protein sequence ID" value="PKK89407.1"/>
    <property type="molecule type" value="Genomic_DNA"/>
</dbReference>
<dbReference type="Proteomes" id="UP000233256">
    <property type="component" value="Unassembled WGS sequence"/>
</dbReference>
<feature type="region of interest" description="Disordered" evidence="2">
    <location>
        <begin position="3037"/>
        <end position="3143"/>
    </location>
</feature>
<proteinExistence type="predicted"/>
<organism evidence="3 4">
    <name type="scientific">Candidatus Wallbacteria bacterium HGW-Wallbacteria-1</name>
    <dbReference type="NCBI Taxonomy" id="2013854"/>
    <lineage>
        <taxon>Bacteria</taxon>
        <taxon>Candidatus Walliibacteriota</taxon>
    </lineage>
</organism>
<feature type="coiled-coil region" evidence="1">
    <location>
        <begin position="2089"/>
        <end position="2116"/>
    </location>
</feature>